<dbReference type="KEGG" id="gbc:GbCGDNIH3_7232"/>
<name>A0AAN0VGX4_9PROT</name>
<sequence length="43" mass="4709">MAGTVPCASHNKIITGIKQPGNADYRVDHVARCHISWSRFLSA</sequence>
<reference evidence="2" key="1">
    <citation type="submission" date="2012-06" db="EMBL/GenBank/DDBJ databases">
        <title>Genome analysis of multiple Granulibacter bethesdensis isolates demonstrates substantial genome diversity.</title>
        <authorList>
            <person name="Greenberg D.E."/>
            <person name="Porcella S.F."/>
            <person name="Zarember K."/>
            <person name="Zelazny A.M."/>
            <person name="Bruno D."/>
            <person name="Martens C."/>
            <person name="Barbian K.D."/>
            <person name="Jaske E."/>
            <person name="Holland S.M."/>
        </authorList>
    </citation>
    <scope>NUCLEOTIDE SEQUENCE [LARGE SCALE GENOMIC DNA]</scope>
    <source>
        <strain evidence="2">CGDNIH3</strain>
    </source>
</reference>
<protein>
    <submittedName>
        <fullName evidence="1">Uncharacterized protein</fullName>
    </submittedName>
</protein>
<gene>
    <name evidence="1" type="ORF">GbCGDNIH3_7232</name>
</gene>
<dbReference type="AlphaFoldDB" id="A0AAN0VGX4"/>
<dbReference type="Proteomes" id="UP000019438">
    <property type="component" value="Chromosome"/>
</dbReference>
<evidence type="ECO:0000313" key="1">
    <source>
        <dbReference type="EMBL" id="AHJ64007.1"/>
    </source>
</evidence>
<accession>A0AAN0VGX4</accession>
<evidence type="ECO:0000313" key="2">
    <source>
        <dbReference type="Proteomes" id="UP000019438"/>
    </source>
</evidence>
<dbReference type="EMBL" id="CP003181">
    <property type="protein sequence ID" value="AHJ64007.1"/>
    <property type="molecule type" value="Genomic_DNA"/>
</dbReference>
<organism evidence="1 2">
    <name type="scientific">Granulibacter bethesdensis</name>
    <dbReference type="NCBI Taxonomy" id="364410"/>
    <lineage>
        <taxon>Bacteria</taxon>
        <taxon>Pseudomonadati</taxon>
        <taxon>Pseudomonadota</taxon>
        <taxon>Alphaproteobacteria</taxon>
        <taxon>Acetobacterales</taxon>
        <taxon>Acetobacteraceae</taxon>
        <taxon>Granulibacter</taxon>
    </lineage>
</organism>
<proteinExistence type="predicted"/>